<reference evidence="3 4" key="1">
    <citation type="submission" date="2018-11" db="EMBL/GenBank/DDBJ databases">
        <title>Genomes From Bacteria Associated with the Canine Oral Cavity: a Test Case for Automated Genome-Based Taxonomic Assignment.</title>
        <authorList>
            <person name="Coil D.A."/>
            <person name="Jospin G."/>
            <person name="Darling A.E."/>
            <person name="Wallis C."/>
            <person name="Davis I.J."/>
            <person name="Harris S."/>
            <person name="Eisen J.A."/>
            <person name="Holcombe L.J."/>
            <person name="O'Flynn C."/>
        </authorList>
    </citation>
    <scope>NUCLEOTIDE SEQUENCE [LARGE SCALE GENOMIC DNA]</scope>
    <source>
        <strain evidence="3 4">OH770</strain>
    </source>
</reference>
<sequence>MTIKRPIAALALFTATAMMGLTACAGQSPQSAADAAGSDTAVSGAAAAEASESIVVLSHDSFEFPQELLDQFQKDTGVAVTIQAVGDGGSLANQLVLSKDAPLGDVVYGVDNTVSHRLAGQGIIEDAGVLSPQGELNFAGEPGLVPIDQGDVCVNIDKKWFADKGLTPPATFEDLAKPEYKDMLVAMNPATSTPGMAFMLATINHFGEDGWTNYWTSLKNNGLKVTEGWSDAFSVDYSAGEGAGPYPMMVSYGSSPAYSITEDGTDTTTASLPATCYRQVEYAGVLAGSDKVEAAKKFVEFMLTPEVQEAISEVTYMHPTVKEANAPEDLVKFGSLSDTPVIVPADTIAKMAEEWLKTWQATVIG</sequence>
<dbReference type="Proteomes" id="UP000280444">
    <property type="component" value="Unassembled WGS sequence"/>
</dbReference>
<organism evidence="3 4">
    <name type="scientific">Schaalia canis</name>
    <dbReference type="NCBI Taxonomy" id="100469"/>
    <lineage>
        <taxon>Bacteria</taxon>
        <taxon>Bacillati</taxon>
        <taxon>Actinomycetota</taxon>
        <taxon>Actinomycetes</taxon>
        <taxon>Actinomycetales</taxon>
        <taxon>Actinomycetaceae</taxon>
        <taxon>Schaalia</taxon>
    </lineage>
</organism>
<gene>
    <name evidence="3" type="ORF">EII11_08555</name>
</gene>
<evidence type="ECO:0000256" key="2">
    <source>
        <dbReference type="SAM" id="SignalP"/>
    </source>
</evidence>
<dbReference type="GO" id="GO:0030976">
    <property type="term" value="F:thiamine pyrophosphate binding"/>
    <property type="evidence" value="ECO:0007669"/>
    <property type="project" value="TreeGrafter"/>
</dbReference>
<dbReference type="SUPFAM" id="SSF53850">
    <property type="entry name" value="Periplasmic binding protein-like II"/>
    <property type="match status" value="1"/>
</dbReference>
<dbReference type="EMBL" id="RQZF01000010">
    <property type="protein sequence ID" value="RRC94741.1"/>
    <property type="molecule type" value="Genomic_DNA"/>
</dbReference>
<accession>A0A3P1SBT2</accession>
<dbReference type="GO" id="GO:0030288">
    <property type="term" value="C:outer membrane-bounded periplasmic space"/>
    <property type="evidence" value="ECO:0007669"/>
    <property type="project" value="TreeGrafter"/>
</dbReference>
<dbReference type="Pfam" id="PF01547">
    <property type="entry name" value="SBP_bac_1"/>
    <property type="match status" value="1"/>
</dbReference>
<dbReference type="InterPro" id="IPR005948">
    <property type="entry name" value="ThiB-like"/>
</dbReference>
<dbReference type="PROSITE" id="PS51257">
    <property type="entry name" value="PROKAR_LIPOPROTEIN"/>
    <property type="match status" value="1"/>
</dbReference>
<protein>
    <submittedName>
        <fullName evidence="3">Thiamine ABC transporter substrate-binding protein</fullName>
    </submittedName>
</protein>
<dbReference type="NCBIfam" id="TIGR01254">
    <property type="entry name" value="sfuA"/>
    <property type="match status" value="1"/>
</dbReference>
<dbReference type="PANTHER" id="PTHR30006">
    <property type="entry name" value="THIAMINE-BINDING PERIPLASMIC PROTEIN-RELATED"/>
    <property type="match status" value="1"/>
</dbReference>
<dbReference type="GO" id="GO:0030975">
    <property type="term" value="F:thiamine binding"/>
    <property type="evidence" value="ECO:0007669"/>
    <property type="project" value="InterPro"/>
</dbReference>
<feature type="chain" id="PRO_5038884605" evidence="2">
    <location>
        <begin position="26"/>
        <end position="365"/>
    </location>
</feature>
<proteinExistence type="predicted"/>
<feature type="signal peptide" evidence="2">
    <location>
        <begin position="1"/>
        <end position="25"/>
    </location>
</feature>
<dbReference type="PANTHER" id="PTHR30006:SF2">
    <property type="entry name" value="ABC TRANSPORTER SUBSTRATE-BINDING PROTEIN"/>
    <property type="match status" value="1"/>
</dbReference>
<evidence type="ECO:0000256" key="1">
    <source>
        <dbReference type="ARBA" id="ARBA00022729"/>
    </source>
</evidence>
<dbReference type="InterPro" id="IPR006059">
    <property type="entry name" value="SBP"/>
</dbReference>
<dbReference type="Gene3D" id="3.40.190.10">
    <property type="entry name" value="Periplasmic binding protein-like II"/>
    <property type="match status" value="2"/>
</dbReference>
<dbReference type="RefSeq" id="WP_124871577.1">
    <property type="nucleotide sequence ID" value="NZ_RQZF01000010.1"/>
</dbReference>
<evidence type="ECO:0000313" key="4">
    <source>
        <dbReference type="Proteomes" id="UP000280444"/>
    </source>
</evidence>
<dbReference type="OrthoDB" id="5412681at2"/>
<keyword evidence="1 2" id="KW-0732">Signal</keyword>
<evidence type="ECO:0000313" key="3">
    <source>
        <dbReference type="EMBL" id="RRC94741.1"/>
    </source>
</evidence>
<comment type="caution">
    <text evidence="3">The sequence shown here is derived from an EMBL/GenBank/DDBJ whole genome shotgun (WGS) entry which is preliminary data.</text>
</comment>
<name>A0A3P1SBT2_9ACTO</name>
<dbReference type="GO" id="GO:0015888">
    <property type="term" value="P:thiamine transport"/>
    <property type="evidence" value="ECO:0007669"/>
    <property type="project" value="InterPro"/>
</dbReference>
<dbReference type="AlphaFoldDB" id="A0A3P1SBT2"/>
<keyword evidence="4" id="KW-1185">Reference proteome</keyword>